<dbReference type="AlphaFoldDB" id="A0ABD1WIB3"/>
<evidence type="ECO:0000313" key="1">
    <source>
        <dbReference type="EMBL" id="KAL2549436.1"/>
    </source>
</evidence>
<sequence>MLGRGLELGGESKALFPYGGRIPLFRENLPSSRRMSFQRQTKSVNCHMVVRYHFVENLPSCVRMNFRENGGKSPYVHNEVFLVLCKLIALTCFGIELELKS</sequence>
<protein>
    <submittedName>
        <fullName evidence="1">Uncharacterized protein</fullName>
    </submittedName>
</protein>
<comment type="caution">
    <text evidence="1">The sequence shown here is derived from an EMBL/GenBank/DDBJ whole genome shotgun (WGS) entry which is preliminary data.</text>
</comment>
<organism evidence="1 2">
    <name type="scientific">Forsythia ovata</name>
    <dbReference type="NCBI Taxonomy" id="205694"/>
    <lineage>
        <taxon>Eukaryota</taxon>
        <taxon>Viridiplantae</taxon>
        <taxon>Streptophyta</taxon>
        <taxon>Embryophyta</taxon>
        <taxon>Tracheophyta</taxon>
        <taxon>Spermatophyta</taxon>
        <taxon>Magnoliopsida</taxon>
        <taxon>eudicotyledons</taxon>
        <taxon>Gunneridae</taxon>
        <taxon>Pentapetalae</taxon>
        <taxon>asterids</taxon>
        <taxon>lamiids</taxon>
        <taxon>Lamiales</taxon>
        <taxon>Oleaceae</taxon>
        <taxon>Forsythieae</taxon>
        <taxon>Forsythia</taxon>
    </lineage>
</organism>
<dbReference type="Proteomes" id="UP001604277">
    <property type="component" value="Unassembled WGS sequence"/>
</dbReference>
<keyword evidence="2" id="KW-1185">Reference proteome</keyword>
<proteinExistence type="predicted"/>
<reference evidence="2" key="1">
    <citation type="submission" date="2024-07" db="EMBL/GenBank/DDBJ databases">
        <title>Two chromosome-level genome assemblies of Korean endemic species Abeliophyllum distichum and Forsythia ovata (Oleaceae).</title>
        <authorList>
            <person name="Jang H."/>
        </authorList>
    </citation>
    <scope>NUCLEOTIDE SEQUENCE [LARGE SCALE GENOMIC DNA]</scope>
</reference>
<name>A0ABD1WIB3_9LAMI</name>
<accession>A0ABD1WIB3</accession>
<gene>
    <name evidence="1" type="ORF">Fot_10966</name>
</gene>
<dbReference type="EMBL" id="JBFOLJ010000003">
    <property type="protein sequence ID" value="KAL2549436.1"/>
    <property type="molecule type" value="Genomic_DNA"/>
</dbReference>
<evidence type="ECO:0000313" key="2">
    <source>
        <dbReference type="Proteomes" id="UP001604277"/>
    </source>
</evidence>